<sequence>MIGVVSYVQATRFNAHVTINGVAVGHMKPEQALKHLSELRLKNDIYIDKERVINGKNSVATFSGQDLSKMKQIFEKQKTWWPSFKTRNFSLMPKQQDTYRSVTLKKQLEDKLNQLNKQRKAPKDAYAYLSDGVVHVAKSENGNQFDRAKIMEDYEHQSYQSVIHLKRQFLQPVTADSETVQKEKSTLQALRKRQVTYTVQNKDYVLKADAYIKNASVSSDLKLKIDSADLKHKVAEINKKQSTLNKKFSFKTHSGKIISVQGESYGWALEVSDETKRITKAFEDSKPTLKAYNVYGVGYSTYGIGYHNTANNGIGNTYAEVSISEQKIWIYQNGKLVLSTDVVTGRHDTQEDTPKGLWYIMYKESPSVLEGSEAGNSHYSVKVDYWAPFTMSGCGFHDASWRRNWKKDAYLTQGSGGCVNTPPKVMKTVYDHLEQNEPVIIY</sequence>
<protein>
    <submittedName>
        <fullName evidence="8">ErfK/YbiS/YcfS/YnhG family protein</fullName>
    </submittedName>
</protein>
<organism evidence="8 9">
    <name type="scientific">Sporolactobacillus inulinus CASD</name>
    <dbReference type="NCBI Taxonomy" id="1069536"/>
    <lineage>
        <taxon>Bacteria</taxon>
        <taxon>Bacillati</taxon>
        <taxon>Bacillota</taxon>
        <taxon>Bacilli</taxon>
        <taxon>Bacillales</taxon>
        <taxon>Sporolactobacillaceae</taxon>
        <taxon>Sporolactobacillus</taxon>
    </lineage>
</organism>
<evidence type="ECO:0000256" key="6">
    <source>
        <dbReference type="PROSITE-ProRule" id="PRU01373"/>
    </source>
</evidence>
<dbReference type="STRING" id="1069536.SINU_07180"/>
<evidence type="ECO:0000256" key="3">
    <source>
        <dbReference type="ARBA" id="ARBA00022960"/>
    </source>
</evidence>
<dbReference type="GO" id="GO:0005576">
    <property type="term" value="C:extracellular region"/>
    <property type="evidence" value="ECO:0007669"/>
    <property type="project" value="TreeGrafter"/>
</dbReference>
<dbReference type="GO" id="GO:0008360">
    <property type="term" value="P:regulation of cell shape"/>
    <property type="evidence" value="ECO:0007669"/>
    <property type="project" value="UniProtKB-UniRule"/>
</dbReference>
<dbReference type="PROSITE" id="PS52029">
    <property type="entry name" value="LD_TPASE"/>
    <property type="match status" value="1"/>
</dbReference>
<keyword evidence="2" id="KW-0808">Transferase</keyword>
<dbReference type="PANTHER" id="PTHR30582:SF33">
    <property type="entry name" value="EXPORTED PROTEIN"/>
    <property type="match status" value="1"/>
</dbReference>
<dbReference type="SUPFAM" id="SSF143985">
    <property type="entry name" value="L,D-transpeptidase pre-catalytic domain-like"/>
    <property type="match status" value="1"/>
</dbReference>
<keyword evidence="3 6" id="KW-0133">Cell shape</keyword>
<dbReference type="CDD" id="cd16913">
    <property type="entry name" value="YkuD_like"/>
    <property type="match status" value="1"/>
</dbReference>
<dbReference type="AlphaFoldDB" id="A0A0U1QP69"/>
<feature type="active site" description="Nucleophile" evidence="6">
    <location>
        <position position="418"/>
    </location>
</feature>
<dbReference type="Gene3D" id="3.10.20.800">
    <property type="match status" value="1"/>
</dbReference>
<dbReference type="SUPFAM" id="SSF141523">
    <property type="entry name" value="L,D-transpeptidase catalytic domain-like"/>
    <property type="match status" value="1"/>
</dbReference>
<evidence type="ECO:0000256" key="2">
    <source>
        <dbReference type="ARBA" id="ARBA00022679"/>
    </source>
</evidence>
<keyword evidence="5 6" id="KW-0961">Cell wall biogenesis/degradation</keyword>
<dbReference type="InterPro" id="IPR050979">
    <property type="entry name" value="LD-transpeptidase"/>
</dbReference>
<evidence type="ECO:0000259" key="7">
    <source>
        <dbReference type="PROSITE" id="PS52029"/>
    </source>
</evidence>
<dbReference type="InterPro" id="IPR022029">
    <property type="entry name" value="YoaR-like_PG-bd"/>
</dbReference>
<dbReference type="UniPathway" id="UPA00219"/>
<feature type="domain" description="L,D-TPase catalytic" evidence="7">
    <location>
        <begin position="317"/>
        <end position="442"/>
    </location>
</feature>
<dbReference type="GO" id="GO:0018104">
    <property type="term" value="P:peptidoglycan-protein cross-linking"/>
    <property type="evidence" value="ECO:0007669"/>
    <property type="project" value="TreeGrafter"/>
</dbReference>
<dbReference type="Pfam" id="PF03734">
    <property type="entry name" value="YkuD"/>
    <property type="match status" value="1"/>
</dbReference>
<dbReference type="Pfam" id="PF12229">
    <property type="entry name" value="PG_binding_4"/>
    <property type="match status" value="1"/>
</dbReference>
<evidence type="ECO:0000256" key="5">
    <source>
        <dbReference type="ARBA" id="ARBA00023316"/>
    </source>
</evidence>
<evidence type="ECO:0000256" key="1">
    <source>
        <dbReference type="ARBA" id="ARBA00004752"/>
    </source>
</evidence>
<dbReference type="InterPro" id="IPR038054">
    <property type="entry name" value="LD_TPept-like_central_sf"/>
</dbReference>
<comment type="pathway">
    <text evidence="1 6">Cell wall biogenesis; peptidoglycan biosynthesis.</text>
</comment>
<reference evidence="8 9" key="1">
    <citation type="journal article" date="2011" name="J. Bacteriol.">
        <title>Draft genome sequence of Sporolactobacillus inulinus strain CASD, an efficient D-lactic acid-producing bacterium with high-concentration lactate tolerance capability.</title>
        <authorList>
            <person name="Yu B."/>
            <person name="Su F."/>
            <person name="Wang L."/>
            <person name="Xu K."/>
            <person name="Zhao B."/>
            <person name="Xu P."/>
        </authorList>
    </citation>
    <scope>NUCLEOTIDE SEQUENCE [LARGE SCALE GENOMIC DNA]</scope>
    <source>
        <strain evidence="8 9">CASD</strain>
    </source>
</reference>
<keyword evidence="4 6" id="KW-0573">Peptidoglycan synthesis</keyword>
<keyword evidence="9" id="KW-1185">Reference proteome</keyword>
<evidence type="ECO:0000313" key="8">
    <source>
        <dbReference type="EMBL" id="KLI02590.1"/>
    </source>
</evidence>
<evidence type="ECO:0000313" key="9">
    <source>
        <dbReference type="Proteomes" id="UP000035553"/>
    </source>
</evidence>
<dbReference type="EMBL" id="AFVQ02000087">
    <property type="protein sequence ID" value="KLI02590.1"/>
    <property type="molecule type" value="Genomic_DNA"/>
</dbReference>
<dbReference type="Proteomes" id="UP000035553">
    <property type="component" value="Unassembled WGS sequence"/>
</dbReference>
<name>A0A0U1QP69_9BACL</name>
<dbReference type="InterPro" id="IPR005490">
    <property type="entry name" value="LD_TPept_cat_dom"/>
</dbReference>
<dbReference type="GO" id="GO:0071972">
    <property type="term" value="F:peptidoglycan L,D-transpeptidase activity"/>
    <property type="evidence" value="ECO:0007669"/>
    <property type="project" value="TreeGrafter"/>
</dbReference>
<evidence type="ECO:0000256" key="4">
    <source>
        <dbReference type="ARBA" id="ARBA00022984"/>
    </source>
</evidence>
<comment type="caution">
    <text evidence="8">The sequence shown here is derived from an EMBL/GenBank/DDBJ whole genome shotgun (WGS) entry which is preliminary data.</text>
</comment>
<dbReference type="Gene3D" id="2.40.440.10">
    <property type="entry name" value="L,D-transpeptidase catalytic domain-like"/>
    <property type="match status" value="1"/>
</dbReference>
<dbReference type="InterPro" id="IPR038063">
    <property type="entry name" value="Transpep_catalytic_dom"/>
</dbReference>
<dbReference type="PANTHER" id="PTHR30582">
    <property type="entry name" value="L,D-TRANSPEPTIDASE"/>
    <property type="match status" value="1"/>
</dbReference>
<gene>
    <name evidence="8" type="ORF">SINU_07180</name>
</gene>
<dbReference type="GO" id="GO:0016740">
    <property type="term" value="F:transferase activity"/>
    <property type="evidence" value="ECO:0007669"/>
    <property type="project" value="UniProtKB-KW"/>
</dbReference>
<proteinExistence type="predicted"/>
<feature type="active site" description="Proton donor/acceptor" evidence="6">
    <location>
        <position position="397"/>
    </location>
</feature>
<accession>A0A0U1QP69</accession>
<dbReference type="GO" id="GO:0071555">
    <property type="term" value="P:cell wall organization"/>
    <property type="evidence" value="ECO:0007669"/>
    <property type="project" value="UniProtKB-UniRule"/>
</dbReference>